<feature type="compositionally biased region" description="Basic and acidic residues" evidence="4">
    <location>
        <begin position="113"/>
        <end position="123"/>
    </location>
</feature>
<dbReference type="PANTHER" id="PTHR46380">
    <property type="entry name" value="CYCLIN-D-BINDING MYB-LIKE TRANSCRIPTION FACTOR 1"/>
    <property type="match status" value="1"/>
</dbReference>
<feature type="compositionally biased region" description="Basic residues" evidence="4">
    <location>
        <begin position="157"/>
        <end position="169"/>
    </location>
</feature>
<name>A0ABN8N8G4_9CNID</name>
<organism evidence="6 7">
    <name type="scientific">Porites lobata</name>
    <dbReference type="NCBI Taxonomy" id="104759"/>
    <lineage>
        <taxon>Eukaryota</taxon>
        <taxon>Metazoa</taxon>
        <taxon>Cnidaria</taxon>
        <taxon>Anthozoa</taxon>
        <taxon>Hexacorallia</taxon>
        <taxon>Scleractinia</taxon>
        <taxon>Fungiina</taxon>
        <taxon>Poritidae</taxon>
        <taxon>Porites</taxon>
    </lineage>
</organism>
<keyword evidence="2" id="KW-0238">DNA-binding</keyword>
<dbReference type="PROSITE" id="PS50090">
    <property type="entry name" value="MYB_LIKE"/>
    <property type="match status" value="1"/>
</dbReference>
<evidence type="ECO:0000313" key="7">
    <source>
        <dbReference type="Proteomes" id="UP001159405"/>
    </source>
</evidence>
<gene>
    <name evidence="6" type="ORF">PLOB_00001101</name>
</gene>
<dbReference type="SMART" id="SM00717">
    <property type="entry name" value="SANT"/>
    <property type="match status" value="2"/>
</dbReference>
<evidence type="ECO:0000259" key="5">
    <source>
        <dbReference type="PROSITE" id="PS50090"/>
    </source>
</evidence>
<feature type="domain" description="Myb-like" evidence="5">
    <location>
        <begin position="369"/>
        <end position="431"/>
    </location>
</feature>
<dbReference type="Proteomes" id="UP001159405">
    <property type="component" value="Unassembled WGS sequence"/>
</dbReference>
<comment type="caution">
    <text evidence="6">The sequence shown here is derived from an EMBL/GenBank/DDBJ whole genome shotgun (WGS) entry which is preliminary data.</text>
</comment>
<dbReference type="InterPro" id="IPR051651">
    <property type="entry name" value="DMTF1_DNA-bind_reg"/>
</dbReference>
<dbReference type="EMBL" id="CALNXK010000010">
    <property type="protein sequence ID" value="CAH3042749.1"/>
    <property type="molecule type" value="Genomic_DNA"/>
</dbReference>
<dbReference type="InterPro" id="IPR009057">
    <property type="entry name" value="Homeodomain-like_sf"/>
</dbReference>
<reference evidence="6 7" key="1">
    <citation type="submission" date="2022-05" db="EMBL/GenBank/DDBJ databases">
        <authorList>
            <consortium name="Genoscope - CEA"/>
            <person name="William W."/>
        </authorList>
    </citation>
    <scope>NUCLEOTIDE SEQUENCE [LARGE SCALE GENOMIC DNA]</scope>
</reference>
<feature type="region of interest" description="Disordered" evidence="4">
    <location>
        <begin position="94"/>
        <end position="123"/>
    </location>
</feature>
<feature type="region of interest" description="Disordered" evidence="4">
    <location>
        <begin position="1"/>
        <end position="38"/>
    </location>
</feature>
<dbReference type="InterPro" id="IPR001005">
    <property type="entry name" value="SANT/Myb"/>
</dbReference>
<accession>A0ABN8N8G4</accession>
<evidence type="ECO:0000313" key="6">
    <source>
        <dbReference type="EMBL" id="CAH3042749.1"/>
    </source>
</evidence>
<evidence type="ECO:0000256" key="4">
    <source>
        <dbReference type="SAM" id="MobiDB-lite"/>
    </source>
</evidence>
<keyword evidence="3" id="KW-0539">Nucleus</keyword>
<dbReference type="PANTHER" id="PTHR46380:SF2">
    <property type="entry name" value="CYCLIN-D-BINDING MYB-LIKE TRANSCRIPTION FACTOR 1"/>
    <property type="match status" value="1"/>
</dbReference>
<feature type="compositionally biased region" description="Basic residues" evidence="4">
    <location>
        <begin position="16"/>
        <end position="29"/>
    </location>
</feature>
<comment type="subcellular location">
    <subcellularLocation>
        <location evidence="1">Nucleus</location>
    </subcellularLocation>
</comment>
<evidence type="ECO:0000256" key="2">
    <source>
        <dbReference type="ARBA" id="ARBA00023125"/>
    </source>
</evidence>
<dbReference type="SUPFAM" id="SSF46689">
    <property type="entry name" value="Homeodomain-like"/>
    <property type="match status" value="1"/>
</dbReference>
<proteinExistence type="predicted"/>
<evidence type="ECO:0000256" key="1">
    <source>
        <dbReference type="ARBA" id="ARBA00004123"/>
    </source>
</evidence>
<dbReference type="CDD" id="cd00167">
    <property type="entry name" value="SANT"/>
    <property type="match status" value="1"/>
</dbReference>
<protein>
    <recommendedName>
        <fullName evidence="5">Myb-like domain-containing protein</fullName>
    </recommendedName>
</protein>
<feature type="region of interest" description="Disordered" evidence="4">
    <location>
        <begin position="150"/>
        <end position="176"/>
    </location>
</feature>
<keyword evidence="7" id="KW-1185">Reference proteome</keyword>
<evidence type="ECO:0000256" key="3">
    <source>
        <dbReference type="ARBA" id="ARBA00023242"/>
    </source>
</evidence>
<feature type="compositionally biased region" description="Basic residues" evidence="4">
    <location>
        <begin position="101"/>
        <end position="112"/>
    </location>
</feature>
<sequence length="533" mass="63301">MDNFVGSRSEKERESRKKKKKKKDKKKERNKTAKILTDDINTNDKIETLVESFHRNQDKEGISCNQVAKNKHGYHEQGMLKSCDERSFLDTSNDLEERNKMNRKRKKKKKKRKEEVSNQREQDVNFMDMTSVNNRNEAINTRAEIVENVEDPNVKEKQKKKKKKKRKEEKRREMGQDLDISNILDEKQVSNSTAVMAESIEKQQDNEKLREAMAHAEIIHETWTVPTERLKVLKEKGIKVKTGKWSLQELRLLQSNMDKFLETYELPDPVRILLRSGTDREDRKFWKRFGRQNEFYKELGRGILRPLNTIYKCATRIYDESNYVGKYSEEEVRELKRLHTAHGADWVTIGQLLGRSRMSVNRKYSKLPATEGGRGTWTEDEVKCLKEAVFQVTKTAEDQPVPFHGIYWPDVAKIVKTRNIEQCRRKWLENLSWMNDEEEKKWTKQNELRLITRLYNSGITQECDVDWMEVKSDFKSNYPPQWLRKKWLEVKRKAPNYHQMEFEDILDYLYHVYGKTLRAQVEVEASTSSNDTS</sequence>
<dbReference type="Gene3D" id="1.10.10.60">
    <property type="entry name" value="Homeodomain-like"/>
    <property type="match status" value="2"/>
</dbReference>